<dbReference type="RefSeq" id="WP_200607259.1">
    <property type="nucleotide sequence ID" value="NZ_JAEHHL010000001.1"/>
</dbReference>
<gene>
    <name evidence="3" type="ORF">H0I76_03825</name>
</gene>
<feature type="chain" id="PRO_5035316981" evidence="2">
    <location>
        <begin position="28"/>
        <end position="325"/>
    </location>
</feature>
<evidence type="ECO:0000313" key="4">
    <source>
        <dbReference type="Proteomes" id="UP000655420"/>
    </source>
</evidence>
<dbReference type="InterPro" id="IPR005064">
    <property type="entry name" value="BUG"/>
</dbReference>
<evidence type="ECO:0000256" key="1">
    <source>
        <dbReference type="ARBA" id="ARBA00006987"/>
    </source>
</evidence>
<reference evidence="3" key="1">
    <citation type="submission" date="2020-12" db="EMBL/GenBank/DDBJ databases">
        <title>Bacterial taxonomy.</title>
        <authorList>
            <person name="Pan X."/>
        </authorList>
    </citation>
    <scope>NUCLEOTIDE SEQUENCE</scope>
    <source>
        <strain evidence="3">M0105</strain>
    </source>
</reference>
<sequence>MSFKTAFPGALGAIAIIITAFAGAAAAADLDRLHFLIPGGNGGGWDTTARAVGEALTSAGIVGSASYENLSGRGGGKAIAHLVETGPGGDDILMVNSTPIVIRSLQGVFPHDFRDLTPVASIIGDYAALVTRAGSPIMSFADFKAAYDADPQTLAMGGGSVAGGMDHLVAALILREAGSDATKLRYVPYDAGGEAMTGLLGNEVDVLSTGFSEAAAMTLAGKVNLLCVTAPARLPDHPDHPTCAEAGANAVFINWRGFFAAPGLPADRRDAYVSALERMLGTPEWEAIRSRYGWVELFKTGDDFKAFLLVQEKQIGQLMQMLGFI</sequence>
<dbReference type="Gene3D" id="3.40.190.10">
    <property type="entry name" value="Periplasmic binding protein-like II"/>
    <property type="match status" value="1"/>
</dbReference>
<dbReference type="PANTHER" id="PTHR42928">
    <property type="entry name" value="TRICARBOXYLATE-BINDING PROTEIN"/>
    <property type="match status" value="1"/>
</dbReference>
<comment type="similarity">
    <text evidence="1">Belongs to the UPF0065 (bug) family.</text>
</comment>
<feature type="signal peptide" evidence="2">
    <location>
        <begin position="1"/>
        <end position="27"/>
    </location>
</feature>
<evidence type="ECO:0000256" key="2">
    <source>
        <dbReference type="SAM" id="SignalP"/>
    </source>
</evidence>
<protein>
    <submittedName>
        <fullName evidence="3">Tripartite tricarboxylate transporter substrate binding protein</fullName>
    </submittedName>
</protein>
<keyword evidence="4" id="KW-1185">Reference proteome</keyword>
<dbReference type="Proteomes" id="UP000655420">
    <property type="component" value="Unassembled WGS sequence"/>
</dbReference>
<dbReference type="Gene3D" id="3.40.190.150">
    <property type="entry name" value="Bordetella uptake gene, domain 1"/>
    <property type="match status" value="1"/>
</dbReference>
<keyword evidence="2" id="KW-0732">Signal</keyword>
<accession>A0A8J7M4T3</accession>
<evidence type="ECO:0000313" key="3">
    <source>
        <dbReference type="EMBL" id="MBK0398309.1"/>
    </source>
</evidence>
<dbReference type="EMBL" id="JAEHHL010000001">
    <property type="protein sequence ID" value="MBK0398309.1"/>
    <property type="molecule type" value="Genomic_DNA"/>
</dbReference>
<dbReference type="CDD" id="cd07012">
    <property type="entry name" value="PBP2_Bug_TTT"/>
    <property type="match status" value="1"/>
</dbReference>
<dbReference type="PANTHER" id="PTHR42928:SF3">
    <property type="entry name" value="UPF0065 PROTEIN YFLP"/>
    <property type="match status" value="1"/>
</dbReference>
<dbReference type="InterPro" id="IPR042100">
    <property type="entry name" value="Bug_dom1"/>
</dbReference>
<dbReference type="Pfam" id="PF03401">
    <property type="entry name" value="TctC"/>
    <property type="match status" value="1"/>
</dbReference>
<dbReference type="AlphaFoldDB" id="A0A8J7M4T3"/>
<name>A0A8J7M4T3_9RHOB</name>
<dbReference type="SUPFAM" id="SSF53850">
    <property type="entry name" value="Periplasmic binding protein-like II"/>
    <property type="match status" value="1"/>
</dbReference>
<proteinExistence type="inferred from homology"/>
<comment type="caution">
    <text evidence="3">The sequence shown here is derived from an EMBL/GenBank/DDBJ whole genome shotgun (WGS) entry which is preliminary data.</text>
</comment>
<dbReference type="PIRSF" id="PIRSF017082">
    <property type="entry name" value="YflP"/>
    <property type="match status" value="1"/>
</dbReference>
<organism evidence="3 4">
    <name type="scientific">Thermohalobaculum xanthum</name>
    <dbReference type="NCBI Taxonomy" id="2753746"/>
    <lineage>
        <taxon>Bacteria</taxon>
        <taxon>Pseudomonadati</taxon>
        <taxon>Pseudomonadota</taxon>
        <taxon>Alphaproteobacteria</taxon>
        <taxon>Rhodobacterales</taxon>
        <taxon>Paracoccaceae</taxon>
        <taxon>Thermohalobaculum</taxon>
    </lineage>
</organism>